<dbReference type="Proteomes" id="UP000321638">
    <property type="component" value="Unassembled WGS sequence"/>
</dbReference>
<dbReference type="CDD" id="cd05233">
    <property type="entry name" value="SDR_c"/>
    <property type="match status" value="1"/>
</dbReference>
<sequence length="261" mass="27040">MSSVASYPLPNNSVDLTGQTALVTGASSGLGLRFAKVLASCGAKVALAARRVERLEAVAAEIRASGGQAEPVAMDATDAGQLVAAVARAEQALGLVTILVNNAGIPDAQRAHKMPLELIDRVIDINIRAPYVLSCEVARRLIAAGKPGRIVNIASSAAYNYRGNGAALYSVSKAAVVRITEALAVEWAAYGINVNAIAPGAFASEMMDGMLSRMGDITAHFPRKRLGDPAQLDSTLLFLVSPASDAVTGTSVRVDDGQQGR</sequence>
<dbReference type="PRINTS" id="PR00080">
    <property type="entry name" value="SDRFAMILY"/>
</dbReference>
<name>A0A5C8PHT3_9HYPH</name>
<keyword evidence="3" id="KW-0560">Oxidoreductase</keyword>
<accession>A0A5C8PHT3</accession>
<evidence type="ECO:0000256" key="1">
    <source>
        <dbReference type="ARBA" id="ARBA00006484"/>
    </source>
</evidence>
<dbReference type="InterPro" id="IPR052178">
    <property type="entry name" value="Sec_Metab_Biosynth_SDR"/>
</dbReference>
<dbReference type="AlphaFoldDB" id="A0A5C8PHT3"/>
<evidence type="ECO:0000313" key="5">
    <source>
        <dbReference type="EMBL" id="TXL73392.1"/>
    </source>
</evidence>
<evidence type="ECO:0000256" key="2">
    <source>
        <dbReference type="ARBA" id="ARBA00022857"/>
    </source>
</evidence>
<dbReference type="PANTHER" id="PTHR43618">
    <property type="entry name" value="7-ALPHA-HYDROXYSTEROID DEHYDROGENASE"/>
    <property type="match status" value="1"/>
</dbReference>
<evidence type="ECO:0000256" key="4">
    <source>
        <dbReference type="RuleBase" id="RU000363"/>
    </source>
</evidence>
<dbReference type="GO" id="GO:0016491">
    <property type="term" value="F:oxidoreductase activity"/>
    <property type="evidence" value="ECO:0007669"/>
    <property type="project" value="UniProtKB-KW"/>
</dbReference>
<dbReference type="InterPro" id="IPR036291">
    <property type="entry name" value="NAD(P)-bd_dom_sf"/>
</dbReference>
<reference evidence="5 6" key="1">
    <citation type="submission" date="2019-06" db="EMBL/GenBank/DDBJ databases">
        <title>New taxonomy in bacterial strain CC-CFT640, isolated from vineyard.</title>
        <authorList>
            <person name="Lin S.-Y."/>
            <person name="Tsai C.-F."/>
            <person name="Young C.-C."/>
        </authorList>
    </citation>
    <scope>NUCLEOTIDE SEQUENCE [LARGE SCALE GENOMIC DNA]</scope>
    <source>
        <strain evidence="5 6">CC-CFT640</strain>
    </source>
</reference>
<dbReference type="Gene3D" id="3.40.50.720">
    <property type="entry name" value="NAD(P)-binding Rossmann-like Domain"/>
    <property type="match status" value="1"/>
</dbReference>
<dbReference type="RefSeq" id="WP_147848914.1">
    <property type="nucleotide sequence ID" value="NZ_VDUZ01000025.1"/>
</dbReference>
<dbReference type="InterPro" id="IPR020904">
    <property type="entry name" value="Sc_DH/Rdtase_CS"/>
</dbReference>
<dbReference type="Pfam" id="PF00106">
    <property type="entry name" value="adh_short"/>
    <property type="match status" value="1"/>
</dbReference>
<dbReference type="PROSITE" id="PS00061">
    <property type="entry name" value="ADH_SHORT"/>
    <property type="match status" value="1"/>
</dbReference>
<comment type="caution">
    <text evidence="5">The sequence shown here is derived from an EMBL/GenBank/DDBJ whole genome shotgun (WGS) entry which is preliminary data.</text>
</comment>
<dbReference type="EMBL" id="VDUZ01000025">
    <property type="protein sequence ID" value="TXL73392.1"/>
    <property type="molecule type" value="Genomic_DNA"/>
</dbReference>
<gene>
    <name evidence="5" type="ORF">FHP25_20875</name>
</gene>
<dbReference type="FunFam" id="3.40.50.720:FF:000084">
    <property type="entry name" value="Short-chain dehydrogenase reductase"/>
    <property type="match status" value="1"/>
</dbReference>
<evidence type="ECO:0000313" key="6">
    <source>
        <dbReference type="Proteomes" id="UP000321638"/>
    </source>
</evidence>
<dbReference type="InterPro" id="IPR002347">
    <property type="entry name" value="SDR_fam"/>
</dbReference>
<organism evidence="5 6">
    <name type="scientific">Vineibacter terrae</name>
    <dbReference type="NCBI Taxonomy" id="2586908"/>
    <lineage>
        <taxon>Bacteria</taxon>
        <taxon>Pseudomonadati</taxon>
        <taxon>Pseudomonadota</taxon>
        <taxon>Alphaproteobacteria</taxon>
        <taxon>Hyphomicrobiales</taxon>
        <taxon>Vineibacter</taxon>
    </lineage>
</organism>
<dbReference type="PRINTS" id="PR00081">
    <property type="entry name" value="GDHRDH"/>
</dbReference>
<evidence type="ECO:0000256" key="3">
    <source>
        <dbReference type="ARBA" id="ARBA00023002"/>
    </source>
</evidence>
<proteinExistence type="inferred from homology"/>
<protein>
    <submittedName>
        <fullName evidence="5">SDR family NAD(P)-dependent oxidoreductase</fullName>
    </submittedName>
</protein>
<dbReference type="OrthoDB" id="9796652at2"/>
<dbReference type="SUPFAM" id="SSF51735">
    <property type="entry name" value="NAD(P)-binding Rossmann-fold domains"/>
    <property type="match status" value="1"/>
</dbReference>
<keyword evidence="2" id="KW-0521">NADP</keyword>
<dbReference type="PANTHER" id="PTHR43618:SF8">
    <property type="entry name" value="7ALPHA-HYDROXYSTEROID DEHYDROGENASE"/>
    <property type="match status" value="1"/>
</dbReference>
<comment type="similarity">
    <text evidence="1 4">Belongs to the short-chain dehydrogenases/reductases (SDR) family.</text>
</comment>
<keyword evidence="6" id="KW-1185">Reference proteome</keyword>